<keyword evidence="2" id="KW-1185">Reference proteome</keyword>
<dbReference type="InterPro" id="IPR003789">
    <property type="entry name" value="Asn/Gln_tRNA_amidoTrase-B-like"/>
</dbReference>
<dbReference type="RefSeq" id="WP_008141824.1">
    <property type="nucleotide sequence ID" value="NZ_EQ973636.1"/>
</dbReference>
<sequence>MDLFDQISNDIKEAMKAKDKVKLETLRNVKKFFLEAKTAPGANDTLTDDAALKIMQKLVKQGKDSAAVYEQQGRADLAEAELAQVKVIEAYLPKQLSAEELEVRLKEIIARTGATSGKDMGKVMGVASKELAGLAEGRAISAKVKELLG</sequence>
<dbReference type="InterPro" id="IPR019004">
    <property type="entry name" value="YqeY/Aim41"/>
</dbReference>
<protein>
    <submittedName>
        <fullName evidence="1">YqeY-like protein</fullName>
    </submittedName>
</protein>
<dbReference type="GO" id="GO:0016884">
    <property type="term" value="F:carbon-nitrogen ligase activity, with glutamine as amido-N-donor"/>
    <property type="evidence" value="ECO:0007669"/>
    <property type="project" value="InterPro"/>
</dbReference>
<gene>
    <name evidence="1" type="ORF">BACCOPRO_01327</name>
</gene>
<dbReference type="HOGENOM" id="CLU_079430_2_0_10"/>
<accession>S0F6E5</accession>
<dbReference type="InterPro" id="IPR023168">
    <property type="entry name" value="GatB_Yqey_C_2"/>
</dbReference>
<dbReference type="EMBL" id="ACBW01000097">
    <property type="protein sequence ID" value="EEF75834.1"/>
    <property type="molecule type" value="Genomic_DNA"/>
</dbReference>
<name>S0F6E5_9BACT</name>
<dbReference type="AlphaFoldDB" id="S0F6E5"/>
<dbReference type="PANTHER" id="PTHR28055:SF1">
    <property type="entry name" value="ALTERED INHERITANCE OF MITOCHONDRIA PROTEIN 41, MITOCHONDRIAL"/>
    <property type="match status" value="1"/>
</dbReference>
<dbReference type="Pfam" id="PF09424">
    <property type="entry name" value="YqeY"/>
    <property type="match status" value="1"/>
</dbReference>
<dbReference type="STRING" id="547042.BACCOPRO_01327"/>
<dbReference type="OrthoDB" id="9788127at2"/>
<comment type="caution">
    <text evidence="1">The sequence shown here is derived from an EMBL/GenBank/DDBJ whole genome shotgun (WGS) entry which is preliminary data.</text>
</comment>
<dbReference type="Gene3D" id="1.10.1510.10">
    <property type="entry name" value="Uncharacterised protein YqeY/AIM41 PF09424, N-terminal domain"/>
    <property type="match status" value="1"/>
</dbReference>
<proteinExistence type="predicted"/>
<dbReference type="Proteomes" id="UP000014073">
    <property type="component" value="Unassembled WGS sequence"/>
</dbReference>
<dbReference type="SUPFAM" id="SSF89095">
    <property type="entry name" value="GatB/YqeY motif"/>
    <property type="match status" value="1"/>
</dbReference>
<dbReference type="PANTHER" id="PTHR28055">
    <property type="entry name" value="ALTERED INHERITANCE OF MITOCHONDRIA PROTEIN 41, MITOCHONDRIAL"/>
    <property type="match status" value="1"/>
</dbReference>
<reference evidence="1 2" key="1">
    <citation type="submission" date="2008-12" db="EMBL/GenBank/DDBJ databases">
        <authorList>
            <person name="Fulton L."/>
            <person name="Clifton S."/>
            <person name="Fulton B."/>
            <person name="Xu J."/>
            <person name="Minx P."/>
            <person name="Pepin K.H."/>
            <person name="Johnson M."/>
            <person name="Bhonagiri V."/>
            <person name="Nash W.E."/>
            <person name="Mardis E.R."/>
            <person name="Wilson R.K."/>
        </authorList>
    </citation>
    <scope>NUCLEOTIDE SEQUENCE [LARGE SCALE GENOMIC DNA]</scope>
    <source>
        <strain evidence="1 2">DSM 18228</strain>
    </source>
</reference>
<dbReference type="GeneID" id="78405958"/>
<evidence type="ECO:0000313" key="1">
    <source>
        <dbReference type="EMBL" id="EEF75834.1"/>
    </source>
</evidence>
<evidence type="ECO:0000313" key="2">
    <source>
        <dbReference type="Proteomes" id="UP000014073"/>
    </source>
</evidence>
<dbReference type="InterPro" id="IPR042184">
    <property type="entry name" value="YqeY/Aim41_N"/>
</dbReference>
<dbReference type="Gene3D" id="1.10.10.410">
    <property type="match status" value="1"/>
</dbReference>
<organism evidence="1 2">
    <name type="scientific">Phocaeicola coprophilus DSM 18228 = JCM 13818</name>
    <dbReference type="NCBI Taxonomy" id="547042"/>
    <lineage>
        <taxon>Bacteria</taxon>
        <taxon>Pseudomonadati</taxon>
        <taxon>Bacteroidota</taxon>
        <taxon>Bacteroidia</taxon>
        <taxon>Bacteroidales</taxon>
        <taxon>Bacteroidaceae</taxon>
        <taxon>Phocaeicola</taxon>
    </lineage>
</organism>
<dbReference type="eggNOG" id="COG1610">
    <property type="taxonomic scope" value="Bacteria"/>
</dbReference>